<gene>
    <name evidence="3" type="ORF">CGOC_LOCUS3869</name>
</gene>
<evidence type="ECO:0000313" key="4">
    <source>
        <dbReference type="Proteomes" id="UP000271889"/>
    </source>
</evidence>
<dbReference type="Proteomes" id="UP000271889">
    <property type="component" value="Unassembled WGS sequence"/>
</dbReference>
<dbReference type="InterPro" id="IPR036392">
    <property type="entry name" value="PLAT/LH2_dom_sf"/>
</dbReference>
<proteinExistence type="predicted"/>
<name>A0A3P6RQR2_CYLGO</name>
<dbReference type="SUPFAM" id="SSF49723">
    <property type="entry name" value="Lipase/lipooxygenase domain (PLAT/LH2 domain)"/>
    <property type="match status" value="1"/>
</dbReference>
<dbReference type="InterPro" id="IPR001024">
    <property type="entry name" value="PLAT/LH2_dom"/>
</dbReference>
<dbReference type="Gene3D" id="2.60.60.20">
    <property type="entry name" value="PLAT/LH2 domain"/>
    <property type="match status" value="1"/>
</dbReference>
<evidence type="ECO:0000313" key="3">
    <source>
        <dbReference type="EMBL" id="VDK57100.1"/>
    </source>
</evidence>
<dbReference type="AlphaFoldDB" id="A0A3P6RQR2"/>
<dbReference type="PROSITE" id="PS50095">
    <property type="entry name" value="PLAT"/>
    <property type="match status" value="1"/>
</dbReference>
<organism evidence="3 4">
    <name type="scientific">Cylicostephanus goldi</name>
    <name type="common">Nematode worm</name>
    <dbReference type="NCBI Taxonomy" id="71465"/>
    <lineage>
        <taxon>Eukaryota</taxon>
        <taxon>Metazoa</taxon>
        <taxon>Ecdysozoa</taxon>
        <taxon>Nematoda</taxon>
        <taxon>Chromadorea</taxon>
        <taxon>Rhabditida</taxon>
        <taxon>Rhabditina</taxon>
        <taxon>Rhabditomorpha</taxon>
        <taxon>Strongyloidea</taxon>
        <taxon>Strongylidae</taxon>
        <taxon>Cylicostephanus</taxon>
    </lineage>
</organism>
<evidence type="ECO:0000256" key="1">
    <source>
        <dbReference type="PROSITE-ProRule" id="PRU00152"/>
    </source>
</evidence>
<evidence type="ECO:0000259" key="2">
    <source>
        <dbReference type="PROSITE" id="PS50095"/>
    </source>
</evidence>
<sequence>MGDIRYVRVWVDNSGRGHRESWYCNRIFIKDLHTGSIYRFPIHDWIGQCMAEGAVSVLSGTSSLIEAVFSERKTFCS</sequence>
<accession>A0A3P6RQR2</accession>
<dbReference type="OrthoDB" id="444119at2759"/>
<feature type="domain" description="PLAT" evidence="2">
    <location>
        <begin position="1"/>
        <end position="60"/>
    </location>
</feature>
<reference evidence="3 4" key="1">
    <citation type="submission" date="2018-11" db="EMBL/GenBank/DDBJ databases">
        <authorList>
            <consortium name="Pathogen Informatics"/>
        </authorList>
    </citation>
    <scope>NUCLEOTIDE SEQUENCE [LARGE SCALE GENOMIC DNA]</scope>
</reference>
<dbReference type="Pfam" id="PF01477">
    <property type="entry name" value="PLAT"/>
    <property type="match status" value="1"/>
</dbReference>
<protein>
    <recommendedName>
        <fullName evidence="2">PLAT domain-containing protein</fullName>
    </recommendedName>
</protein>
<comment type="caution">
    <text evidence="1">Lacks conserved residue(s) required for the propagation of feature annotation.</text>
</comment>
<keyword evidence="4" id="KW-1185">Reference proteome</keyword>
<dbReference type="EMBL" id="UYRV01010033">
    <property type="protein sequence ID" value="VDK57100.1"/>
    <property type="molecule type" value="Genomic_DNA"/>
</dbReference>